<accession>A0A1C6V1H5</accession>
<dbReference type="AlphaFoldDB" id="A0A1C6V1H5"/>
<keyword evidence="3" id="KW-1185">Reference proteome</keyword>
<sequence length="99" mass="10700">MSEMLTFVAGWGCVVLGLFGTVQAVGLIQEERRQRRTSTTPDRFSGREMLAAALATGMIGVANLLGGWWSALILLGVTVLVVLLARILTRSRNPRPESS</sequence>
<protein>
    <submittedName>
        <fullName evidence="2">Uncharacterized protein</fullName>
    </submittedName>
</protein>
<dbReference type="RefSeq" id="WP_139135730.1">
    <property type="nucleotide sequence ID" value="NZ_BMMJ01000002.1"/>
</dbReference>
<name>A0A1C6V1H5_9ACTN</name>
<keyword evidence="1" id="KW-1133">Transmembrane helix</keyword>
<dbReference type="Proteomes" id="UP000198937">
    <property type="component" value="Unassembled WGS sequence"/>
</dbReference>
<keyword evidence="1" id="KW-0472">Membrane</keyword>
<feature type="transmembrane region" description="Helical" evidence="1">
    <location>
        <begin position="71"/>
        <end position="89"/>
    </location>
</feature>
<evidence type="ECO:0000313" key="3">
    <source>
        <dbReference type="Proteomes" id="UP000198937"/>
    </source>
</evidence>
<keyword evidence="1" id="KW-0812">Transmembrane</keyword>
<organism evidence="2 3">
    <name type="scientific">Micromonospora yangpuensis</name>
    <dbReference type="NCBI Taxonomy" id="683228"/>
    <lineage>
        <taxon>Bacteria</taxon>
        <taxon>Bacillati</taxon>
        <taxon>Actinomycetota</taxon>
        <taxon>Actinomycetes</taxon>
        <taxon>Micromonosporales</taxon>
        <taxon>Micromonosporaceae</taxon>
        <taxon>Micromonospora</taxon>
    </lineage>
</organism>
<reference evidence="2 3" key="1">
    <citation type="submission" date="2016-06" db="EMBL/GenBank/DDBJ databases">
        <authorList>
            <person name="Kjaerup R.B."/>
            <person name="Dalgaard T.S."/>
            <person name="Juul-Madsen H.R."/>
        </authorList>
    </citation>
    <scope>NUCLEOTIDE SEQUENCE [LARGE SCALE GENOMIC DNA]</scope>
    <source>
        <strain evidence="2 3">DSM 45577</strain>
    </source>
</reference>
<evidence type="ECO:0000256" key="1">
    <source>
        <dbReference type="SAM" id="Phobius"/>
    </source>
</evidence>
<evidence type="ECO:0000313" key="2">
    <source>
        <dbReference type="EMBL" id="SCL60146.1"/>
    </source>
</evidence>
<feature type="transmembrane region" description="Helical" evidence="1">
    <location>
        <begin position="6"/>
        <end position="28"/>
    </location>
</feature>
<dbReference type="OrthoDB" id="10004086at2"/>
<gene>
    <name evidence="2" type="ORF">GA0070617_4294</name>
</gene>
<dbReference type="EMBL" id="FMIA01000002">
    <property type="protein sequence ID" value="SCL60146.1"/>
    <property type="molecule type" value="Genomic_DNA"/>
</dbReference>
<proteinExistence type="predicted"/>